<organism evidence="2 3">
    <name type="scientific">Cohnella pontilimi</name>
    <dbReference type="NCBI Taxonomy" id="2564100"/>
    <lineage>
        <taxon>Bacteria</taxon>
        <taxon>Bacillati</taxon>
        <taxon>Bacillota</taxon>
        <taxon>Bacilli</taxon>
        <taxon>Bacillales</taxon>
        <taxon>Paenibacillaceae</taxon>
        <taxon>Cohnella</taxon>
    </lineage>
</organism>
<keyword evidence="1" id="KW-1133">Transmembrane helix</keyword>
<evidence type="ECO:0000313" key="3">
    <source>
        <dbReference type="Proteomes" id="UP000309673"/>
    </source>
</evidence>
<comment type="caution">
    <text evidence="2">The sequence shown here is derived from an EMBL/GenBank/DDBJ whole genome shotgun (WGS) entry which is preliminary data.</text>
</comment>
<protein>
    <recommendedName>
        <fullName evidence="4">DUF2867 domain-containing protein</fullName>
    </recommendedName>
</protein>
<dbReference type="AlphaFoldDB" id="A0A4U0FG05"/>
<keyword evidence="1" id="KW-0472">Membrane</keyword>
<keyword evidence="1" id="KW-0812">Transmembrane</keyword>
<dbReference type="RefSeq" id="WP_136775556.1">
    <property type="nucleotide sequence ID" value="NZ_SUPK01000001.1"/>
</dbReference>
<sequence length="174" mass="20314">MKLIDKYLPRWDFAKCNQILLNNKEIPENSIMNHVDFGKSRIIRFLFFLRGLSTKKLNFDKALRAGFILLDQNKSEIVLGLIAQPWKLKGNIIHTTPSGFSEFDQSDFIKAAWNFRYEKKQDGLYLTTETRIHCTSKNAHKKFSIYWSFIGFFSGVIRNAMLKIIKSELSKDLV</sequence>
<name>A0A4U0FG05_9BACL</name>
<dbReference type="OrthoDB" id="5464833at2"/>
<evidence type="ECO:0000256" key="1">
    <source>
        <dbReference type="SAM" id="Phobius"/>
    </source>
</evidence>
<dbReference type="EMBL" id="SUPK01000001">
    <property type="protein sequence ID" value="TJY43835.1"/>
    <property type="molecule type" value="Genomic_DNA"/>
</dbReference>
<reference evidence="2 3" key="1">
    <citation type="submission" date="2019-04" db="EMBL/GenBank/DDBJ databases">
        <title>Cohnella sp. nov., isolated from soil.</title>
        <authorList>
            <person name="Kim W."/>
        </authorList>
    </citation>
    <scope>NUCLEOTIDE SEQUENCE [LARGE SCALE GENOMIC DNA]</scope>
    <source>
        <strain evidence="2 3">CAU 1483</strain>
    </source>
</reference>
<evidence type="ECO:0008006" key="4">
    <source>
        <dbReference type="Google" id="ProtNLM"/>
    </source>
</evidence>
<evidence type="ECO:0000313" key="2">
    <source>
        <dbReference type="EMBL" id="TJY43835.1"/>
    </source>
</evidence>
<proteinExistence type="predicted"/>
<feature type="transmembrane region" description="Helical" evidence="1">
    <location>
        <begin position="145"/>
        <end position="165"/>
    </location>
</feature>
<accession>A0A4U0FG05</accession>
<dbReference type="Proteomes" id="UP000309673">
    <property type="component" value="Unassembled WGS sequence"/>
</dbReference>
<gene>
    <name evidence="2" type="ORF">E5161_00005</name>
</gene>
<keyword evidence="3" id="KW-1185">Reference proteome</keyword>